<comment type="caution">
    <text evidence="1">The sequence shown here is derived from an EMBL/GenBank/DDBJ whole genome shotgun (WGS) entry which is preliminary data.</text>
</comment>
<dbReference type="EMBL" id="JAICBX010000002">
    <property type="protein sequence ID" value="MBW8637490.1"/>
    <property type="molecule type" value="Genomic_DNA"/>
</dbReference>
<evidence type="ECO:0000313" key="2">
    <source>
        <dbReference type="Proteomes" id="UP001196509"/>
    </source>
</evidence>
<sequence>MKLAFVTSLLPVQDPVTGFDLANRVIVDAIRERGVDLKLIGYSSPGAEVAYSDDAIVLGEQDITNARASAAQKARWLLQAVANNTTVSSAKMLACGRGKIEEALAAAGPVDGLILNSVQLPAAYPDIFGRYKSIFIAHNVEWLSAFQNSAHAATRMERQLYRRESSILKRLEDELCRQARFVWTLSEEDRHSLVAADASRSAFLPLVTRFDPPDAPAADRKVEYDLGMIGSWSWQSNRIGLDWFLDEVTPKLPQTVSIAIAGQIGQPAPDAEHPGLRLLGRVPDARDFVRSCAVIALASRAGTGVQLKTIETFEMGLPAVATSSALRGIADTPSNVVAADTADAFAQAVAEQVEASRKGGFKTLDGREFHADQRRRLGEAIDVGLKRLDSNE</sequence>
<gene>
    <name evidence="1" type="ORF">K1W69_09845</name>
</gene>
<proteinExistence type="predicted"/>
<dbReference type="RefSeq" id="WP_220228192.1">
    <property type="nucleotide sequence ID" value="NZ_JAICBX010000002.1"/>
</dbReference>
<keyword evidence="2" id="KW-1185">Reference proteome</keyword>
<reference evidence="1" key="1">
    <citation type="submission" date="2021-08" db="EMBL/GenBank/DDBJ databases">
        <title>Hoeflea bacterium WL0058 sp. nov., isolated from the sediment.</title>
        <authorList>
            <person name="Wang L."/>
            <person name="Zhang D."/>
        </authorList>
    </citation>
    <scope>NUCLEOTIDE SEQUENCE</scope>
    <source>
        <strain evidence="1">WL0058</strain>
    </source>
</reference>
<accession>A0AAE3CZM7</accession>
<evidence type="ECO:0000313" key="1">
    <source>
        <dbReference type="EMBL" id="MBW8637490.1"/>
    </source>
</evidence>
<dbReference type="Pfam" id="PF13692">
    <property type="entry name" value="Glyco_trans_1_4"/>
    <property type="match status" value="1"/>
</dbReference>
<dbReference type="Gene3D" id="3.40.50.2000">
    <property type="entry name" value="Glycogen Phosphorylase B"/>
    <property type="match status" value="1"/>
</dbReference>
<dbReference type="Proteomes" id="UP001196509">
    <property type="component" value="Unassembled WGS sequence"/>
</dbReference>
<protein>
    <submittedName>
        <fullName evidence="1">Glycosyltransferase family 4 protein</fullName>
    </submittedName>
</protein>
<dbReference type="AlphaFoldDB" id="A0AAE3CZM7"/>
<organism evidence="1 2">
    <name type="scientific">Flavimaribacter sediminis</name>
    <dbReference type="NCBI Taxonomy" id="2865987"/>
    <lineage>
        <taxon>Bacteria</taxon>
        <taxon>Pseudomonadati</taxon>
        <taxon>Pseudomonadota</taxon>
        <taxon>Alphaproteobacteria</taxon>
        <taxon>Hyphomicrobiales</taxon>
        <taxon>Rhizobiaceae</taxon>
        <taxon>Flavimaribacter</taxon>
    </lineage>
</organism>
<name>A0AAE3CZM7_9HYPH</name>
<dbReference type="SUPFAM" id="SSF53756">
    <property type="entry name" value="UDP-Glycosyltransferase/glycogen phosphorylase"/>
    <property type="match status" value="1"/>
</dbReference>